<feature type="compositionally biased region" description="Low complexity" evidence="1">
    <location>
        <begin position="690"/>
        <end position="709"/>
    </location>
</feature>
<reference evidence="2" key="1">
    <citation type="journal article" date="2023" name="Mol. Phylogenet. Evol.">
        <title>Genome-scale phylogeny and comparative genomics of the fungal order Sordariales.</title>
        <authorList>
            <person name="Hensen N."/>
            <person name="Bonometti L."/>
            <person name="Westerberg I."/>
            <person name="Brannstrom I.O."/>
            <person name="Guillou S."/>
            <person name="Cros-Aarteil S."/>
            <person name="Calhoun S."/>
            <person name="Haridas S."/>
            <person name="Kuo A."/>
            <person name="Mondo S."/>
            <person name="Pangilinan J."/>
            <person name="Riley R."/>
            <person name="LaButti K."/>
            <person name="Andreopoulos B."/>
            <person name="Lipzen A."/>
            <person name="Chen C."/>
            <person name="Yan M."/>
            <person name="Daum C."/>
            <person name="Ng V."/>
            <person name="Clum A."/>
            <person name="Steindorff A."/>
            <person name="Ohm R.A."/>
            <person name="Martin F."/>
            <person name="Silar P."/>
            <person name="Natvig D.O."/>
            <person name="Lalanne C."/>
            <person name="Gautier V."/>
            <person name="Ament-Velasquez S.L."/>
            <person name="Kruys A."/>
            <person name="Hutchinson M.I."/>
            <person name="Powell A.J."/>
            <person name="Barry K."/>
            <person name="Miller A.N."/>
            <person name="Grigoriev I.V."/>
            <person name="Debuchy R."/>
            <person name="Gladieux P."/>
            <person name="Hiltunen Thoren M."/>
            <person name="Johannesson H."/>
        </authorList>
    </citation>
    <scope>NUCLEOTIDE SEQUENCE</scope>
    <source>
        <strain evidence="2">PSN293</strain>
    </source>
</reference>
<feature type="compositionally biased region" description="Low complexity" evidence="1">
    <location>
        <begin position="558"/>
        <end position="575"/>
    </location>
</feature>
<gene>
    <name evidence="2" type="ORF">QBC37DRAFT_27855</name>
</gene>
<feature type="compositionally biased region" description="Polar residues" evidence="1">
    <location>
        <begin position="710"/>
        <end position="729"/>
    </location>
</feature>
<accession>A0AAN6Y601</accession>
<evidence type="ECO:0000313" key="2">
    <source>
        <dbReference type="EMBL" id="KAK4210767.1"/>
    </source>
</evidence>
<comment type="caution">
    <text evidence="2">The sequence shown here is derived from an EMBL/GenBank/DDBJ whole genome shotgun (WGS) entry which is preliminary data.</text>
</comment>
<evidence type="ECO:0000256" key="1">
    <source>
        <dbReference type="SAM" id="MobiDB-lite"/>
    </source>
</evidence>
<feature type="compositionally biased region" description="Basic and acidic residues" evidence="1">
    <location>
        <begin position="124"/>
        <end position="150"/>
    </location>
</feature>
<feature type="region of interest" description="Disordered" evidence="1">
    <location>
        <begin position="119"/>
        <end position="205"/>
    </location>
</feature>
<name>A0AAN6Y601_9PEZI</name>
<organism evidence="2 3">
    <name type="scientific">Rhypophila decipiens</name>
    <dbReference type="NCBI Taxonomy" id="261697"/>
    <lineage>
        <taxon>Eukaryota</taxon>
        <taxon>Fungi</taxon>
        <taxon>Dikarya</taxon>
        <taxon>Ascomycota</taxon>
        <taxon>Pezizomycotina</taxon>
        <taxon>Sordariomycetes</taxon>
        <taxon>Sordariomycetidae</taxon>
        <taxon>Sordariales</taxon>
        <taxon>Naviculisporaceae</taxon>
        <taxon>Rhypophila</taxon>
    </lineage>
</organism>
<feature type="region of interest" description="Disordered" evidence="1">
    <location>
        <begin position="676"/>
        <end position="740"/>
    </location>
</feature>
<evidence type="ECO:0008006" key="4">
    <source>
        <dbReference type="Google" id="ProtNLM"/>
    </source>
</evidence>
<feature type="compositionally biased region" description="Basic residues" evidence="1">
    <location>
        <begin position="508"/>
        <end position="517"/>
    </location>
</feature>
<keyword evidence="3" id="KW-1185">Reference proteome</keyword>
<feature type="region of interest" description="Disordered" evidence="1">
    <location>
        <begin position="1"/>
        <end position="96"/>
    </location>
</feature>
<sequence>MDLWSRWLDQPVESSSQDDDPGASSLVGVVLQPRAPDGSTAVAAVCSAQDGDGDDKDQRQEEELEDVEQTDEPEGLKEEDATELPFPTLFAPDSTTSFDLPLMALEDSSRNLHCSRRMTLMRGSHNDSVSETRKAHPEEGDGHQQKENDSYPKLPSSQTKRDPLFRPTSMSRPNRPSPLSSSSRSSQYIKSGPRPKMSPMAPPSTRISRQYATRPLSILSPATTQHMGHSNDAAPWKVWEDGLDSDASEAPSANRGKLLEEETRSDLLYPCPFRRRNPARFNVRDHTHCAKTLFGSTQELRHHITSYHRRKKVLHQCRRCKLGFESETALDQHMMLPKDQICESISEESVADPEDGITDSVDRELVVGHASVETWEDIWRVVFPANEDVPAPGKTNEFRGPIDTKLRPSANNISDFHPIVELVEVEQQFNDGQDTLKASLQETLRLFLPPETDSDFCRFLAGQLELTFETHRANTMRNCLNRTASPGTDAHLQHEPPPTAHSADHAVLARRQKRNSKRTSMLYSTSVPSTPRFPLNMAENTDHTTPLPLHSLTNITPSQLQRSNSTRSSNRASRLFLSLPPSHAIHARSPTPSPQTPATGDLSITSGDNQSDYDCSRESRDSGIGIPCEVCEMESCQCREMARSSDTLVRASSQGQSQRRTLRHCQPGLRIKTDNTCNNTGMGKGNISPSLGSMTAGSSGSGGSAACSSFLTNIENQDQPRPFSPQSFKQRVMRKVSGEP</sequence>
<dbReference type="EMBL" id="MU858166">
    <property type="protein sequence ID" value="KAK4210767.1"/>
    <property type="molecule type" value="Genomic_DNA"/>
</dbReference>
<feature type="compositionally biased region" description="Polar residues" evidence="1">
    <location>
        <begin position="518"/>
        <end position="529"/>
    </location>
</feature>
<protein>
    <recommendedName>
        <fullName evidence="4">C2H2-type domain-containing protein</fullName>
    </recommendedName>
</protein>
<feature type="compositionally biased region" description="Acidic residues" evidence="1">
    <location>
        <begin position="62"/>
        <end position="73"/>
    </location>
</feature>
<proteinExistence type="predicted"/>
<evidence type="ECO:0000313" key="3">
    <source>
        <dbReference type="Proteomes" id="UP001301769"/>
    </source>
</evidence>
<feature type="compositionally biased region" description="Low complexity" evidence="1">
    <location>
        <begin position="169"/>
        <end position="186"/>
    </location>
</feature>
<feature type="compositionally biased region" description="Polar residues" evidence="1">
    <location>
        <begin position="596"/>
        <end position="613"/>
    </location>
</feature>
<reference evidence="2" key="2">
    <citation type="submission" date="2023-05" db="EMBL/GenBank/DDBJ databases">
        <authorList>
            <consortium name="Lawrence Berkeley National Laboratory"/>
            <person name="Steindorff A."/>
            <person name="Hensen N."/>
            <person name="Bonometti L."/>
            <person name="Westerberg I."/>
            <person name="Brannstrom I.O."/>
            <person name="Guillou S."/>
            <person name="Cros-Aarteil S."/>
            <person name="Calhoun S."/>
            <person name="Haridas S."/>
            <person name="Kuo A."/>
            <person name="Mondo S."/>
            <person name="Pangilinan J."/>
            <person name="Riley R."/>
            <person name="Labutti K."/>
            <person name="Andreopoulos B."/>
            <person name="Lipzen A."/>
            <person name="Chen C."/>
            <person name="Yanf M."/>
            <person name="Daum C."/>
            <person name="Ng V."/>
            <person name="Clum A."/>
            <person name="Ohm R."/>
            <person name="Martin F."/>
            <person name="Silar P."/>
            <person name="Natvig D."/>
            <person name="Lalanne C."/>
            <person name="Gautier V."/>
            <person name="Ament-Velasquez S.L."/>
            <person name="Kruys A."/>
            <person name="Hutchinson M.I."/>
            <person name="Powell A.J."/>
            <person name="Barry K."/>
            <person name="Miller A.N."/>
            <person name="Grigoriev I.V."/>
            <person name="Debuchy R."/>
            <person name="Gladieux P."/>
            <person name="Thoren M.H."/>
            <person name="Johannesson H."/>
        </authorList>
    </citation>
    <scope>NUCLEOTIDE SEQUENCE</scope>
    <source>
        <strain evidence="2">PSN293</strain>
    </source>
</reference>
<feature type="region of interest" description="Disordered" evidence="1">
    <location>
        <begin position="484"/>
        <end position="621"/>
    </location>
</feature>
<dbReference type="AlphaFoldDB" id="A0AAN6Y601"/>
<dbReference type="Proteomes" id="UP001301769">
    <property type="component" value="Unassembled WGS sequence"/>
</dbReference>